<proteinExistence type="predicted"/>
<gene>
    <name evidence="1" type="ORF">RF11_05703</name>
</gene>
<accession>A0A0C2IUI5</accession>
<dbReference type="AlphaFoldDB" id="A0A0C2IUI5"/>
<evidence type="ECO:0000313" key="2">
    <source>
        <dbReference type="Proteomes" id="UP000031668"/>
    </source>
</evidence>
<dbReference type="Proteomes" id="UP000031668">
    <property type="component" value="Unassembled WGS sequence"/>
</dbReference>
<name>A0A0C2IUI5_THEKT</name>
<reference evidence="1 2" key="1">
    <citation type="journal article" date="2014" name="Genome Biol. Evol.">
        <title>The genome of the myxosporean Thelohanellus kitauei shows adaptations to nutrient acquisition within its fish host.</title>
        <authorList>
            <person name="Yang Y."/>
            <person name="Xiong J."/>
            <person name="Zhou Z."/>
            <person name="Huo F."/>
            <person name="Miao W."/>
            <person name="Ran C."/>
            <person name="Liu Y."/>
            <person name="Zhang J."/>
            <person name="Feng J."/>
            <person name="Wang M."/>
            <person name="Wang M."/>
            <person name="Wang L."/>
            <person name="Yao B."/>
        </authorList>
    </citation>
    <scope>NUCLEOTIDE SEQUENCE [LARGE SCALE GENOMIC DNA]</scope>
    <source>
        <strain evidence="1">Wuqing</strain>
    </source>
</reference>
<keyword evidence="2" id="KW-1185">Reference proteome</keyword>
<protein>
    <submittedName>
        <fullName evidence="1">Uncharacterized protein</fullName>
    </submittedName>
</protein>
<dbReference type="EMBL" id="JWZT01002613">
    <property type="protein sequence ID" value="KII69059.1"/>
    <property type="molecule type" value="Genomic_DNA"/>
</dbReference>
<organism evidence="1 2">
    <name type="scientific">Thelohanellus kitauei</name>
    <name type="common">Myxosporean</name>
    <dbReference type="NCBI Taxonomy" id="669202"/>
    <lineage>
        <taxon>Eukaryota</taxon>
        <taxon>Metazoa</taxon>
        <taxon>Cnidaria</taxon>
        <taxon>Myxozoa</taxon>
        <taxon>Myxosporea</taxon>
        <taxon>Bivalvulida</taxon>
        <taxon>Platysporina</taxon>
        <taxon>Myxobolidae</taxon>
        <taxon>Thelohanellus</taxon>
    </lineage>
</organism>
<evidence type="ECO:0000313" key="1">
    <source>
        <dbReference type="EMBL" id="KII69059.1"/>
    </source>
</evidence>
<comment type="caution">
    <text evidence="1">The sequence shown here is derived from an EMBL/GenBank/DDBJ whole genome shotgun (WGS) entry which is preliminary data.</text>
</comment>
<sequence>MLCGIMRYKHVSIALAKCDANQREITPRLNWLPIYLFMVNQNSFGIPDPDVPICKRLPKRKCVTDYEKVKSTMDVDVDILQLPIPKRTSPRAGSLGKRRGRPPSKIKPTDYVFPTAIANLFASLINEGIPPCDFIEWHKRFFSTFPFISPQTVSTAINNVKAYKEGFVKKKREAMNPNYTSTPLNALRQVPPPNWTRHHAPQNRPIVPDNYIRYSTVKRGLFEPAFRNATPTNPQVMSVPSLTSYGCSNIRPEYYYNVQSGQPRMTVNQPQRMTLPVQSNYNDHQYFFNNYPGGKPM</sequence>